<sequence>MGEIMTFEPTEAQFGVFWKYLQRPNVTDVDYNGSELWITDLKIGRYRVKEHLSDAFISTFTHNIS</sequence>
<feature type="non-terminal residue" evidence="1">
    <location>
        <position position="65"/>
    </location>
</feature>
<evidence type="ECO:0000313" key="1">
    <source>
        <dbReference type="EMBL" id="EKC44363.1"/>
    </source>
</evidence>
<accession>K1RFG8</accession>
<proteinExistence type="predicted"/>
<dbReference type="AlphaFoldDB" id="K1RFG8"/>
<comment type="caution">
    <text evidence="1">The sequence shown here is derived from an EMBL/GenBank/DDBJ whole genome shotgun (WGS) entry which is preliminary data.</text>
</comment>
<name>K1RFG8_9ZZZZ</name>
<protein>
    <submittedName>
        <fullName evidence="1">Type II/IV secretion system protein</fullName>
    </submittedName>
</protein>
<dbReference type="EMBL" id="AJWY01014221">
    <property type="protein sequence ID" value="EKC44363.1"/>
    <property type="molecule type" value="Genomic_DNA"/>
</dbReference>
<reference evidence="1" key="1">
    <citation type="journal article" date="2013" name="Environ. Microbiol.">
        <title>Microbiota from the distal guts of lean and obese adolescents exhibit partial functional redundancy besides clear differences in community structure.</title>
        <authorList>
            <person name="Ferrer M."/>
            <person name="Ruiz A."/>
            <person name="Lanza F."/>
            <person name="Haange S.B."/>
            <person name="Oberbach A."/>
            <person name="Till H."/>
            <person name="Bargiela R."/>
            <person name="Campoy C."/>
            <person name="Segura M.T."/>
            <person name="Richter M."/>
            <person name="von Bergen M."/>
            <person name="Seifert J."/>
            <person name="Suarez A."/>
        </authorList>
    </citation>
    <scope>NUCLEOTIDE SEQUENCE</scope>
</reference>
<gene>
    <name evidence="1" type="ORF">LEA_20682</name>
</gene>
<organism evidence="1">
    <name type="scientific">human gut metagenome</name>
    <dbReference type="NCBI Taxonomy" id="408170"/>
    <lineage>
        <taxon>unclassified sequences</taxon>
        <taxon>metagenomes</taxon>
        <taxon>organismal metagenomes</taxon>
    </lineage>
</organism>